<sequence>MRRGVRRTPFAPNPWGGRGRKRIGLLGGSFNPAHDGHRHISLQALHSLGLDEVWWMVTPQNPLKQTAGMAPFAVRLAEAERVSNHPAIRVTGIEARLGTRYTADTLAVLTRRFPATRFVWLMGADNLAQICHWDRWTSIFRRVAVAVFDRSPYSYRSLAGKAARRYARHRLPVRRSVLLPRVAPPAWAFLHLKRHPASATAIRQRQAGQ</sequence>
<evidence type="ECO:0000256" key="5">
    <source>
        <dbReference type="ARBA" id="ARBA00022679"/>
    </source>
</evidence>
<evidence type="ECO:0000256" key="8">
    <source>
        <dbReference type="ARBA" id="ARBA00022840"/>
    </source>
</evidence>
<dbReference type="Proteomes" id="UP000233293">
    <property type="component" value="Unassembled WGS sequence"/>
</dbReference>
<dbReference type="UniPathway" id="UPA00253">
    <property type="reaction ID" value="UER00332"/>
</dbReference>
<dbReference type="HAMAP" id="MF_00244">
    <property type="entry name" value="NaMN_adenylyltr"/>
    <property type="match status" value="1"/>
</dbReference>
<dbReference type="InterPro" id="IPR004821">
    <property type="entry name" value="Cyt_trans-like"/>
</dbReference>
<evidence type="ECO:0000256" key="11">
    <source>
        <dbReference type="HAMAP-Rule" id="MF_00244"/>
    </source>
</evidence>
<proteinExistence type="inferred from homology"/>
<comment type="caution">
    <text evidence="13">The sequence shown here is derived from an EMBL/GenBank/DDBJ whole genome shotgun (WGS) entry which is preliminary data.</text>
</comment>
<reference evidence="14" key="1">
    <citation type="submission" date="2017-12" db="EMBL/GenBank/DDBJ databases">
        <title>Draft genome sequence of Telmatospirillum siberiense 26-4b1T, an acidotolerant peatland alphaproteobacterium potentially involved in sulfur cycling.</title>
        <authorList>
            <person name="Hausmann B."/>
            <person name="Pjevac P."/>
            <person name="Schreck K."/>
            <person name="Herbold C.W."/>
            <person name="Daims H."/>
            <person name="Wagner M."/>
            <person name="Pester M."/>
            <person name="Loy A."/>
        </authorList>
    </citation>
    <scope>NUCLEOTIDE SEQUENCE [LARGE SCALE GENOMIC DNA]</scope>
    <source>
        <strain evidence="14">26-4b1</strain>
    </source>
</reference>
<dbReference type="NCBIfam" id="NF000843">
    <property type="entry name" value="PRK00071.2-2"/>
    <property type="match status" value="1"/>
</dbReference>
<dbReference type="PANTHER" id="PTHR39321">
    <property type="entry name" value="NICOTINATE-NUCLEOTIDE ADENYLYLTRANSFERASE-RELATED"/>
    <property type="match status" value="1"/>
</dbReference>
<evidence type="ECO:0000259" key="12">
    <source>
        <dbReference type="Pfam" id="PF01467"/>
    </source>
</evidence>
<dbReference type="InterPro" id="IPR005248">
    <property type="entry name" value="NadD/NMNAT"/>
</dbReference>
<dbReference type="InterPro" id="IPR014729">
    <property type="entry name" value="Rossmann-like_a/b/a_fold"/>
</dbReference>
<dbReference type="OrthoDB" id="5295945at2"/>
<dbReference type="GO" id="GO:0004515">
    <property type="term" value="F:nicotinate-nucleotide adenylyltransferase activity"/>
    <property type="evidence" value="ECO:0007669"/>
    <property type="project" value="UniProtKB-UniRule"/>
</dbReference>
<keyword evidence="14" id="KW-1185">Reference proteome</keyword>
<dbReference type="Gene3D" id="3.40.50.620">
    <property type="entry name" value="HUPs"/>
    <property type="match status" value="1"/>
</dbReference>
<dbReference type="EMBL" id="PIUM01000012">
    <property type="protein sequence ID" value="PKU24287.1"/>
    <property type="molecule type" value="Genomic_DNA"/>
</dbReference>
<dbReference type="SUPFAM" id="SSF52374">
    <property type="entry name" value="Nucleotidylyl transferase"/>
    <property type="match status" value="1"/>
</dbReference>
<dbReference type="RefSeq" id="WP_101250826.1">
    <property type="nucleotide sequence ID" value="NZ_PIUM01000012.1"/>
</dbReference>
<keyword evidence="8 11" id="KW-0067">ATP-binding</keyword>
<keyword evidence="6 11" id="KW-0548">Nucleotidyltransferase</keyword>
<dbReference type="Pfam" id="PF01467">
    <property type="entry name" value="CTP_transf_like"/>
    <property type="match status" value="1"/>
</dbReference>
<gene>
    <name evidence="11" type="primary">nadD</name>
    <name evidence="13" type="ORF">CWS72_11860</name>
</gene>
<comment type="catalytic activity">
    <reaction evidence="10 11">
        <text>nicotinate beta-D-ribonucleotide + ATP + H(+) = deamido-NAD(+) + diphosphate</text>
        <dbReference type="Rhea" id="RHEA:22860"/>
        <dbReference type="ChEBI" id="CHEBI:15378"/>
        <dbReference type="ChEBI" id="CHEBI:30616"/>
        <dbReference type="ChEBI" id="CHEBI:33019"/>
        <dbReference type="ChEBI" id="CHEBI:57502"/>
        <dbReference type="ChEBI" id="CHEBI:58437"/>
        <dbReference type="EC" id="2.7.7.18"/>
    </reaction>
</comment>
<comment type="function">
    <text evidence="1 11">Catalyzes the reversible adenylation of nicotinate mononucleotide (NaMN) to nicotinic acid adenine dinucleotide (NaAD).</text>
</comment>
<dbReference type="PANTHER" id="PTHR39321:SF3">
    <property type="entry name" value="PHOSPHOPANTETHEINE ADENYLYLTRANSFERASE"/>
    <property type="match status" value="1"/>
</dbReference>
<evidence type="ECO:0000313" key="13">
    <source>
        <dbReference type="EMBL" id="PKU24287.1"/>
    </source>
</evidence>
<feature type="domain" description="Cytidyltransferase-like" evidence="12">
    <location>
        <begin position="25"/>
        <end position="205"/>
    </location>
</feature>
<comment type="similarity">
    <text evidence="3 11">Belongs to the NadD family.</text>
</comment>
<evidence type="ECO:0000256" key="7">
    <source>
        <dbReference type="ARBA" id="ARBA00022741"/>
    </source>
</evidence>
<dbReference type="EC" id="2.7.7.18" evidence="11"/>
<dbReference type="AlphaFoldDB" id="A0A2N3PV67"/>
<name>A0A2N3PV67_9PROT</name>
<evidence type="ECO:0000256" key="3">
    <source>
        <dbReference type="ARBA" id="ARBA00009014"/>
    </source>
</evidence>
<evidence type="ECO:0000256" key="10">
    <source>
        <dbReference type="ARBA" id="ARBA00048721"/>
    </source>
</evidence>
<dbReference type="GO" id="GO:0005524">
    <property type="term" value="F:ATP binding"/>
    <property type="evidence" value="ECO:0007669"/>
    <property type="project" value="UniProtKB-KW"/>
</dbReference>
<keyword evidence="5 11" id="KW-0808">Transferase</keyword>
<keyword evidence="4 11" id="KW-0662">Pyridine nucleotide biosynthesis</keyword>
<comment type="pathway">
    <text evidence="2 11">Cofactor biosynthesis; NAD(+) biosynthesis; deamido-NAD(+) from nicotinate D-ribonucleotide: step 1/1.</text>
</comment>
<dbReference type="CDD" id="cd02165">
    <property type="entry name" value="NMNAT"/>
    <property type="match status" value="1"/>
</dbReference>
<evidence type="ECO:0000313" key="14">
    <source>
        <dbReference type="Proteomes" id="UP000233293"/>
    </source>
</evidence>
<keyword evidence="7 11" id="KW-0547">Nucleotide-binding</keyword>
<evidence type="ECO:0000256" key="4">
    <source>
        <dbReference type="ARBA" id="ARBA00022642"/>
    </source>
</evidence>
<accession>A0A2N3PV67</accession>
<evidence type="ECO:0000256" key="2">
    <source>
        <dbReference type="ARBA" id="ARBA00005019"/>
    </source>
</evidence>
<evidence type="ECO:0000256" key="9">
    <source>
        <dbReference type="ARBA" id="ARBA00023027"/>
    </source>
</evidence>
<organism evidence="13 14">
    <name type="scientific">Telmatospirillum siberiense</name>
    <dbReference type="NCBI Taxonomy" id="382514"/>
    <lineage>
        <taxon>Bacteria</taxon>
        <taxon>Pseudomonadati</taxon>
        <taxon>Pseudomonadota</taxon>
        <taxon>Alphaproteobacteria</taxon>
        <taxon>Rhodospirillales</taxon>
        <taxon>Rhodospirillaceae</taxon>
        <taxon>Telmatospirillum</taxon>
    </lineage>
</organism>
<keyword evidence="9 11" id="KW-0520">NAD</keyword>
<dbReference type="GO" id="GO:0009435">
    <property type="term" value="P:NAD+ biosynthetic process"/>
    <property type="evidence" value="ECO:0007669"/>
    <property type="project" value="UniProtKB-UniRule"/>
</dbReference>
<protein>
    <recommendedName>
        <fullName evidence="11">Probable nicotinate-nucleotide adenylyltransferase</fullName>
        <ecNumber evidence="11">2.7.7.18</ecNumber>
    </recommendedName>
    <alternativeName>
        <fullName evidence="11">Deamido-NAD(+) diphosphorylase</fullName>
    </alternativeName>
    <alternativeName>
        <fullName evidence="11">Deamido-NAD(+) pyrophosphorylase</fullName>
    </alternativeName>
    <alternativeName>
        <fullName evidence="11">Nicotinate mononucleotide adenylyltransferase</fullName>
        <shortName evidence="11">NaMN adenylyltransferase</shortName>
    </alternativeName>
</protein>
<evidence type="ECO:0000256" key="6">
    <source>
        <dbReference type="ARBA" id="ARBA00022695"/>
    </source>
</evidence>
<evidence type="ECO:0000256" key="1">
    <source>
        <dbReference type="ARBA" id="ARBA00002324"/>
    </source>
</evidence>